<name>A0A142W1Z4_9SPHN</name>
<evidence type="ECO:0000313" key="1">
    <source>
        <dbReference type="EMBL" id="AMU96031.1"/>
    </source>
</evidence>
<accession>A0A142W1Z4</accession>
<dbReference type="EMBL" id="CP013342">
    <property type="protein sequence ID" value="AMU96031.1"/>
    <property type="molecule type" value="Genomic_DNA"/>
</dbReference>
<dbReference type="KEGG" id="ster:AOA14_15595"/>
<reference evidence="1 2" key="2">
    <citation type="journal article" date="2016" name="Genome Announc.">
        <title>Complete Genome Sequence of Sphingopyxis terrae Strain 203-1 (NBRC 111660), a Polyethylene Glycol Degrader.</title>
        <authorList>
            <person name="Ohtsubo Y."/>
            <person name="Nonoyama S."/>
            <person name="Nagata Y."/>
            <person name="Numata M."/>
            <person name="Tsuchikane K."/>
            <person name="Hosoyama A."/>
            <person name="Yamazoe A."/>
            <person name="Tsuda M."/>
            <person name="Fujita N."/>
            <person name="Kawai F."/>
        </authorList>
    </citation>
    <scope>NUCLEOTIDE SEQUENCE [LARGE SCALE GENOMIC DNA]</scope>
    <source>
        <strain evidence="1 2">203-1</strain>
    </source>
</reference>
<evidence type="ECO:0000313" key="2">
    <source>
        <dbReference type="Proteomes" id="UP000076234"/>
    </source>
</evidence>
<protein>
    <submittedName>
        <fullName evidence="1">Uncharacterized protein</fullName>
    </submittedName>
</protein>
<dbReference type="Proteomes" id="UP000076234">
    <property type="component" value="Chromosome"/>
</dbReference>
<proteinExistence type="predicted"/>
<reference evidence="2" key="1">
    <citation type="submission" date="2015-11" db="EMBL/GenBank/DDBJ databases">
        <title>Complete genome sequence of a polyethylene glycol-degrading strain Sphingopyxis terrae strain 203-1 (NBRC 15098).</title>
        <authorList>
            <person name="Yoshiyuki O."/>
            <person name="Shouta N."/>
            <person name="Nagata Y."/>
            <person name="Numata M."/>
            <person name="Tsuchikane K."/>
            <person name="Hosoyama A."/>
            <person name="Yamazoe A."/>
            <person name="Tsuda M."/>
            <person name="Fujita N."/>
            <person name="Kawai F."/>
        </authorList>
    </citation>
    <scope>NUCLEOTIDE SEQUENCE [LARGE SCALE GENOMIC DNA]</scope>
    <source>
        <strain evidence="2">203-1</strain>
    </source>
</reference>
<dbReference type="AlphaFoldDB" id="A0A142W1Z4"/>
<sequence length="104" mass="12236">MEQARAEERLPTSDEVAAYIRLQWETDYGPRFARFASRPSQKPVLVSVNNVRCDYYIAAPECSFEVVAHFLNELPQPQNMVDRYGWTDDGKLQLVIVMYHQRRR</sequence>
<gene>
    <name evidence="1" type="ORF">AOA14_15595</name>
</gene>
<organism evidence="1 2">
    <name type="scientific">Sphingopyxis terrae subsp. terrae NBRC 15098</name>
    <dbReference type="NCBI Taxonomy" id="1219058"/>
    <lineage>
        <taxon>Bacteria</taxon>
        <taxon>Pseudomonadati</taxon>
        <taxon>Pseudomonadota</taxon>
        <taxon>Alphaproteobacteria</taxon>
        <taxon>Sphingomonadales</taxon>
        <taxon>Sphingomonadaceae</taxon>
        <taxon>Sphingopyxis</taxon>
    </lineage>
</organism>